<dbReference type="Proteomes" id="UP000236333">
    <property type="component" value="Unassembled WGS sequence"/>
</dbReference>
<gene>
    <name evidence="2" type="ORF">TSOC_012817</name>
</gene>
<dbReference type="GO" id="GO:0016787">
    <property type="term" value="F:hydrolase activity"/>
    <property type="evidence" value="ECO:0007669"/>
    <property type="project" value="InterPro"/>
</dbReference>
<feature type="non-terminal residue" evidence="2">
    <location>
        <position position="102"/>
    </location>
</feature>
<comment type="caution">
    <text evidence="2">The sequence shown here is derived from an EMBL/GenBank/DDBJ whole genome shotgun (WGS) entry which is preliminary data.</text>
</comment>
<dbReference type="PANTHER" id="PTHR45778">
    <property type="entry name" value="PURPLE ACID PHOSPHATASE-RELATED"/>
    <property type="match status" value="1"/>
</dbReference>
<evidence type="ECO:0000313" key="3">
    <source>
        <dbReference type="Proteomes" id="UP000236333"/>
    </source>
</evidence>
<dbReference type="SUPFAM" id="SSF56300">
    <property type="entry name" value="Metallo-dependent phosphatases"/>
    <property type="match status" value="1"/>
</dbReference>
<dbReference type="PANTHER" id="PTHR45778:SF3">
    <property type="entry name" value="PURPLE ACID PHOSPHATASE"/>
    <property type="match status" value="1"/>
</dbReference>
<accession>A0A2J7ZM07</accession>
<dbReference type="Gene3D" id="3.60.21.10">
    <property type="match status" value="1"/>
</dbReference>
<dbReference type="EMBL" id="PGGS01000944">
    <property type="protein sequence ID" value="PNH01308.1"/>
    <property type="molecule type" value="Genomic_DNA"/>
</dbReference>
<organism evidence="2 3">
    <name type="scientific">Tetrabaena socialis</name>
    <dbReference type="NCBI Taxonomy" id="47790"/>
    <lineage>
        <taxon>Eukaryota</taxon>
        <taxon>Viridiplantae</taxon>
        <taxon>Chlorophyta</taxon>
        <taxon>core chlorophytes</taxon>
        <taxon>Chlorophyceae</taxon>
        <taxon>CS clade</taxon>
        <taxon>Chlamydomonadales</taxon>
        <taxon>Tetrabaenaceae</taxon>
        <taxon>Tetrabaena</taxon>
    </lineage>
</organism>
<proteinExistence type="predicted"/>
<dbReference type="OrthoDB" id="45007at2759"/>
<feature type="domain" description="Calcineurin-like phosphoesterase" evidence="1">
    <location>
        <begin position="26"/>
        <end position="80"/>
    </location>
</feature>
<dbReference type="InterPro" id="IPR029052">
    <property type="entry name" value="Metallo-depent_PP-like"/>
</dbReference>
<protein>
    <submittedName>
        <fullName evidence="2">Putative inactive purple acid phosphatase 27</fullName>
    </submittedName>
</protein>
<name>A0A2J7ZM07_9CHLO</name>
<keyword evidence="3" id="KW-1185">Reference proteome</keyword>
<evidence type="ECO:0000259" key="1">
    <source>
        <dbReference type="Pfam" id="PF00149"/>
    </source>
</evidence>
<evidence type="ECO:0000313" key="2">
    <source>
        <dbReference type="EMBL" id="PNH01308.1"/>
    </source>
</evidence>
<dbReference type="AlphaFoldDB" id="A0A2J7ZM07"/>
<dbReference type="InterPro" id="IPR004843">
    <property type="entry name" value="Calcineurin-like_PHP"/>
</dbReference>
<dbReference type="Pfam" id="PF00149">
    <property type="entry name" value="Metallophos"/>
    <property type="match status" value="1"/>
</dbReference>
<sequence length="102" mass="10776">MLASLNTTSRMAAELAAAHGGGFGAAPSLLLHNGDISYARGYGPSWDNFMHQIAPLAARLPVMVAPGNHERDWADSGDLFGVDDSGGECGVPYEHRFAMPHP</sequence>
<reference evidence="2 3" key="1">
    <citation type="journal article" date="2017" name="Mol. Biol. Evol.">
        <title>The 4-celled Tetrabaena socialis nuclear genome reveals the essential components for genetic control of cell number at the origin of multicellularity in the volvocine lineage.</title>
        <authorList>
            <person name="Featherston J."/>
            <person name="Arakaki Y."/>
            <person name="Hanschen E.R."/>
            <person name="Ferris P.J."/>
            <person name="Michod R.E."/>
            <person name="Olson B.J.S.C."/>
            <person name="Nozaki H."/>
            <person name="Durand P.M."/>
        </authorList>
    </citation>
    <scope>NUCLEOTIDE SEQUENCE [LARGE SCALE GENOMIC DNA]</scope>
    <source>
        <strain evidence="2 3">NIES-571</strain>
    </source>
</reference>